<reference evidence="3 4" key="1">
    <citation type="journal article" date="2015" name="Int. J. Syst. Evol. Microbiol.">
        <title>Amycolatopsis rhabdoformis sp. nov., an actinomycete isolated from a tropical forest soil.</title>
        <authorList>
            <person name="Souza W.R."/>
            <person name="Silva R.E."/>
            <person name="Goodfellow M."/>
            <person name="Busarakam K."/>
            <person name="Figueiro F.S."/>
            <person name="Ferreira D."/>
            <person name="Rodrigues-Filho E."/>
            <person name="Moraes L.A.B."/>
            <person name="Zucchi T.D."/>
        </authorList>
    </citation>
    <scope>NUCLEOTIDE SEQUENCE [LARGE SCALE GENOMIC DNA]</scope>
    <source>
        <strain evidence="3 4">NCIMB 14900</strain>
    </source>
</reference>
<sequence length="128" mass="13964">MKVEALDSSVVQEPPRTRGDTTDLQRHRHFPVRTCVGCRQRVLNGELLRVVAVAGRLVVDEGRRLPGRGAWLHPTPGCLAKAERKRAFPRALRSQGALDAARLREHAAFATPTVLATEIGSGTSPDPQ</sequence>
<proteinExistence type="predicted"/>
<dbReference type="InterPro" id="IPR007393">
    <property type="entry name" value="YlxR_dom"/>
</dbReference>
<dbReference type="InterPro" id="IPR037465">
    <property type="entry name" value="YlxR"/>
</dbReference>
<accession>A0ABZ1IJ43</accession>
<keyword evidence="4" id="KW-1185">Reference proteome</keyword>
<organism evidence="3 4">
    <name type="scientific">Amycolatopsis rhabdoformis</name>
    <dbReference type="NCBI Taxonomy" id="1448059"/>
    <lineage>
        <taxon>Bacteria</taxon>
        <taxon>Bacillati</taxon>
        <taxon>Actinomycetota</taxon>
        <taxon>Actinomycetes</taxon>
        <taxon>Pseudonocardiales</taxon>
        <taxon>Pseudonocardiaceae</taxon>
        <taxon>Amycolatopsis</taxon>
    </lineage>
</organism>
<dbReference type="InterPro" id="IPR035931">
    <property type="entry name" value="YlxR-like_sf"/>
</dbReference>
<evidence type="ECO:0000313" key="3">
    <source>
        <dbReference type="EMBL" id="WSE34445.1"/>
    </source>
</evidence>
<dbReference type="PANTHER" id="PTHR34215:SF1">
    <property type="entry name" value="YLXR DOMAIN-CONTAINING PROTEIN"/>
    <property type="match status" value="1"/>
</dbReference>
<feature type="region of interest" description="Disordered" evidence="1">
    <location>
        <begin position="1"/>
        <end position="23"/>
    </location>
</feature>
<protein>
    <submittedName>
        <fullName evidence="3">YlxR family protein</fullName>
    </submittedName>
</protein>
<evidence type="ECO:0000313" key="4">
    <source>
        <dbReference type="Proteomes" id="UP001330812"/>
    </source>
</evidence>
<dbReference type="RefSeq" id="WP_326837253.1">
    <property type="nucleotide sequence ID" value="NZ_CP142149.1"/>
</dbReference>
<gene>
    <name evidence="3" type="ORF">VSH64_20550</name>
</gene>
<dbReference type="Gene3D" id="3.30.1230.10">
    <property type="entry name" value="YlxR-like"/>
    <property type="match status" value="1"/>
</dbReference>
<dbReference type="SUPFAM" id="SSF64376">
    <property type="entry name" value="YlxR-like"/>
    <property type="match status" value="1"/>
</dbReference>
<evidence type="ECO:0000256" key="1">
    <source>
        <dbReference type="SAM" id="MobiDB-lite"/>
    </source>
</evidence>
<dbReference type="Pfam" id="PF04296">
    <property type="entry name" value="YlxR"/>
    <property type="match status" value="1"/>
</dbReference>
<dbReference type="Proteomes" id="UP001330812">
    <property type="component" value="Chromosome"/>
</dbReference>
<evidence type="ECO:0000259" key="2">
    <source>
        <dbReference type="Pfam" id="PF04296"/>
    </source>
</evidence>
<name>A0ABZ1IJ43_9PSEU</name>
<dbReference type="PANTHER" id="PTHR34215">
    <property type="entry name" value="BLL0784 PROTEIN"/>
    <property type="match status" value="1"/>
</dbReference>
<dbReference type="EMBL" id="CP142149">
    <property type="protein sequence ID" value="WSE34445.1"/>
    <property type="molecule type" value="Genomic_DNA"/>
</dbReference>
<feature type="domain" description="YlxR" evidence="2">
    <location>
        <begin position="33"/>
        <end position="95"/>
    </location>
</feature>